<dbReference type="GO" id="GO:0035725">
    <property type="term" value="P:sodium ion transmembrane transport"/>
    <property type="evidence" value="ECO:0007669"/>
    <property type="project" value="TreeGrafter"/>
</dbReference>
<dbReference type="InterPro" id="IPR037272">
    <property type="entry name" value="SNS_sf"/>
</dbReference>
<feature type="transmembrane region" description="Helical" evidence="8">
    <location>
        <begin position="462"/>
        <end position="482"/>
    </location>
</feature>
<dbReference type="GO" id="GO:0006865">
    <property type="term" value="P:amino acid transport"/>
    <property type="evidence" value="ECO:0007669"/>
    <property type="project" value="TreeGrafter"/>
</dbReference>
<feature type="binding site" evidence="6">
    <location>
        <position position="58"/>
    </location>
    <ligand>
        <name>Na(+)</name>
        <dbReference type="ChEBI" id="CHEBI:29101"/>
        <label>1</label>
    </ligand>
</feature>
<feature type="transmembrane region" description="Helical" evidence="8">
    <location>
        <begin position="43"/>
        <end position="60"/>
    </location>
</feature>
<dbReference type="PANTHER" id="PTHR11616:SF182">
    <property type="entry name" value="TRANSPORTER"/>
    <property type="match status" value="1"/>
</dbReference>
<evidence type="ECO:0000256" key="1">
    <source>
        <dbReference type="ARBA" id="ARBA00004141"/>
    </source>
</evidence>
<dbReference type="PROSITE" id="PS50267">
    <property type="entry name" value="NA_NEUROTRAN_SYMP_3"/>
    <property type="match status" value="1"/>
</dbReference>
<keyword evidence="2 7" id="KW-0813">Transport</keyword>
<feature type="binding site" evidence="6">
    <location>
        <position position="53"/>
    </location>
    <ligand>
        <name>Na(+)</name>
        <dbReference type="ChEBI" id="CHEBI:29101"/>
        <label>1</label>
    </ligand>
</feature>
<keyword evidence="6" id="KW-0479">Metal-binding</keyword>
<evidence type="ECO:0000313" key="10">
    <source>
        <dbReference type="RefSeq" id="XP_029647067.2"/>
    </source>
</evidence>
<keyword evidence="3 7" id="KW-0812">Transmembrane</keyword>
<keyword evidence="9" id="KW-1185">Reference proteome</keyword>
<dbReference type="PRINTS" id="PR00176">
    <property type="entry name" value="NANEUSMPORT"/>
</dbReference>
<feature type="binding site" evidence="6">
    <location>
        <position position="428"/>
    </location>
    <ligand>
        <name>Na(+)</name>
        <dbReference type="ChEBI" id="CHEBI:29101"/>
        <label>1</label>
    </ligand>
</feature>
<evidence type="ECO:0000256" key="7">
    <source>
        <dbReference type="RuleBase" id="RU003732"/>
    </source>
</evidence>
<dbReference type="SUPFAM" id="SSF161070">
    <property type="entry name" value="SNF-like"/>
    <property type="match status" value="1"/>
</dbReference>
<evidence type="ECO:0000256" key="8">
    <source>
        <dbReference type="SAM" id="Phobius"/>
    </source>
</evidence>
<name>A0A6P7TA74_9MOLL</name>
<dbReference type="Pfam" id="PF00209">
    <property type="entry name" value="SNF"/>
    <property type="match status" value="1"/>
</dbReference>
<keyword evidence="6" id="KW-0915">Sodium</keyword>
<feature type="transmembrane region" description="Helical" evidence="8">
    <location>
        <begin position="533"/>
        <end position="556"/>
    </location>
</feature>
<dbReference type="RefSeq" id="XP_029647067.2">
    <property type="nucleotide sequence ID" value="XM_029791207.2"/>
</dbReference>
<dbReference type="AlphaFoldDB" id="A0A6P7TA74"/>
<feature type="transmembrane region" description="Helical" evidence="8">
    <location>
        <begin position="111"/>
        <end position="144"/>
    </location>
</feature>
<keyword evidence="5 8" id="KW-0472">Membrane</keyword>
<feature type="transmembrane region" description="Helical" evidence="8">
    <location>
        <begin position="225"/>
        <end position="246"/>
    </location>
</feature>
<evidence type="ECO:0000313" key="9">
    <source>
        <dbReference type="Proteomes" id="UP000515154"/>
    </source>
</evidence>
<evidence type="ECO:0000256" key="6">
    <source>
        <dbReference type="PIRSR" id="PIRSR600175-1"/>
    </source>
</evidence>
<comment type="subcellular location">
    <subcellularLocation>
        <location evidence="1">Membrane</location>
        <topology evidence="1">Multi-pass membrane protein</topology>
    </subcellularLocation>
</comment>
<feature type="transmembrane region" description="Helical" evidence="8">
    <location>
        <begin position="72"/>
        <end position="91"/>
    </location>
</feature>
<dbReference type="PROSITE" id="PS00610">
    <property type="entry name" value="NA_NEUROTRAN_SYMP_1"/>
    <property type="match status" value="1"/>
</dbReference>
<organism evidence="9 10">
    <name type="scientific">Octopus sinensis</name>
    <name type="common">East Asian common octopus</name>
    <dbReference type="NCBI Taxonomy" id="2607531"/>
    <lineage>
        <taxon>Eukaryota</taxon>
        <taxon>Metazoa</taxon>
        <taxon>Spiralia</taxon>
        <taxon>Lophotrochozoa</taxon>
        <taxon>Mollusca</taxon>
        <taxon>Cephalopoda</taxon>
        <taxon>Coleoidea</taxon>
        <taxon>Octopodiformes</taxon>
        <taxon>Octopoda</taxon>
        <taxon>Incirrata</taxon>
        <taxon>Octopodidae</taxon>
        <taxon>Octopus</taxon>
    </lineage>
</organism>
<dbReference type="InterPro" id="IPR000175">
    <property type="entry name" value="Na/ntran_symport"/>
</dbReference>
<feature type="transmembrane region" description="Helical" evidence="8">
    <location>
        <begin position="488"/>
        <end position="512"/>
    </location>
</feature>
<dbReference type="GO" id="GO:0015293">
    <property type="term" value="F:symporter activity"/>
    <property type="evidence" value="ECO:0007669"/>
    <property type="project" value="UniProtKB-KW"/>
</dbReference>
<evidence type="ECO:0000256" key="2">
    <source>
        <dbReference type="ARBA" id="ARBA00022448"/>
    </source>
</evidence>
<evidence type="ECO:0000256" key="3">
    <source>
        <dbReference type="ARBA" id="ARBA00022692"/>
    </source>
</evidence>
<feature type="transmembrane region" description="Helical" evidence="8">
    <location>
        <begin position="576"/>
        <end position="600"/>
    </location>
</feature>
<feature type="transmembrane region" description="Helical" evidence="8">
    <location>
        <begin position="306"/>
        <end position="327"/>
    </location>
</feature>
<feature type="binding site" evidence="6">
    <location>
        <position position="54"/>
    </location>
    <ligand>
        <name>Na(+)</name>
        <dbReference type="ChEBI" id="CHEBI:29101"/>
        <label>1</label>
    </ligand>
</feature>
<feature type="binding site" evidence="6">
    <location>
        <position position="312"/>
    </location>
    <ligand>
        <name>Na(+)</name>
        <dbReference type="ChEBI" id="CHEBI:29101"/>
        <label>1</label>
    </ligand>
</feature>
<protein>
    <recommendedName>
        <fullName evidence="7">Transporter</fullName>
    </recommendedName>
</protein>
<keyword evidence="4 8" id="KW-1133">Transmembrane helix</keyword>
<feature type="transmembrane region" description="Helical" evidence="8">
    <location>
        <begin position="267"/>
        <end position="294"/>
    </location>
</feature>
<dbReference type="GO" id="GO:0005886">
    <property type="term" value="C:plasma membrane"/>
    <property type="evidence" value="ECO:0007669"/>
    <property type="project" value="TreeGrafter"/>
</dbReference>
<dbReference type="PANTHER" id="PTHR11616">
    <property type="entry name" value="SODIUM/CHLORIDE DEPENDENT TRANSPORTER"/>
    <property type="match status" value="1"/>
</dbReference>
<feature type="transmembrane region" description="Helical" evidence="8">
    <location>
        <begin position="416"/>
        <end position="441"/>
    </location>
</feature>
<dbReference type="Proteomes" id="UP000515154">
    <property type="component" value="Linkage group LG17"/>
</dbReference>
<comment type="similarity">
    <text evidence="7">Belongs to the sodium:neurotransmitter symporter (SNF) (TC 2.A.22) family.</text>
</comment>
<accession>A0A6P7TA74</accession>
<evidence type="ECO:0000256" key="5">
    <source>
        <dbReference type="ARBA" id="ARBA00023136"/>
    </source>
</evidence>
<dbReference type="GO" id="GO:0046872">
    <property type="term" value="F:metal ion binding"/>
    <property type="evidence" value="ECO:0007669"/>
    <property type="project" value="UniProtKB-KW"/>
</dbReference>
<evidence type="ECO:0000256" key="4">
    <source>
        <dbReference type="ARBA" id="ARBA00022989"/>
    </source>
</evidence>
<keyword evidence="7" id="KW-0769">Symport</keyword>
<reference evidence="10" key="1">
    <citation type="submission" date="2025-08" db="UniProtKB">
        <authorList>
            <consortium name="RefSeq"/>
        </authorList>
    </citation>
    <scope>IDENTIFICATION</scope>
</reference>
<gene>
    <name evidence="10" type="primary">LOC115220989</name>
</gene>
<sequence>MESKNLSTEYENGVEQSLPLNSTTSLATNAPEESSRGAWDNKIQYMFMVISYAVGLGNVWRFPYLCQKHGGGAFLIPYLVMLFAEGMPLLYLELAIGQKFQKGSIGVWNAIHPFLGGIGIASAVVSLLLAIYYNAIITWCFFYLFNSFQKNLPWEKCPYDGNVTVEECDIAGPSSYYWYREALDISPSIDISEGINWKIFGCFVFAWLVVYCCVCRGIQSSGKVVYFTATFPYIVLTAFLIRGLTLKGSGTGISYMFTPKLERLKDPLVWLDAAAQIFYSFGLAFGGLIAFASYNKPTNNCQNDAILVSICNWLTAIYACLVIFSILGYKATLMFEHCLSNNAIKITKYFPHINMTEYADQAVDYTTIGIPSDKLKDLALVKCDLQEDLNKAASGTGLAFIVFAQAIVEFGPSSPFWSFIFFLMLLALGLGTEFATLEGIATSIRDSSPYEWTKTKWKLSGVLCLFSFVVGIVFTLNSGAYWVELFDFFSGTFALMIVAFLEIVAVSYKYGINNFCNDVYGMIGKRPNIIWRVLWKFIAPALILILLVSTIIMKFIDPVTYKAYNKNEATLYDMQYPLFASLIAGFLVLLPIVWLPGIALTRRFGMFRYEPETAPIGMEGIISSRTAFVDVTDNASESTNGRKSVIHATSDGTRLAKPRSGENFNFKHSYEKQCRNKDAEIITAQCQKF</sequence>
<feature type="binding site" evidence="6">
    <location>
        <position position="280"/>
    </location>
    <ligand>
        <name>Na(+)</name>
        <dbReference type="ChEBI" id="CHEBI:29101"/>
        <label>1</label>
    </ligand>
</feature>
<proteinExistence type="inferred from homology"/>